<protein>
    <submittedName>
        <fullName evidence="9">Biopolymer transport protein ExbD/TolR</fullName>
    </submittedName>
</protein>
<keyword evidence="5 8" id="KW-1133">Transmembrane helix</keyword>
<organism evidence="9">
    <name type="scientific">uncultured Campylobacterales bacterium</name>
    <dbReference type="NCBI Taxonomy" id="352960"/>
    <lineage>
        <taxon>Bacteria</taxon>
        <taxon>Pseudomonadati</taxon>
        <taxon>Campylobacterota</taxon>
        <taxon>Epsilonproteobacteria</taxon>
        <taxon>Campylobacterales</taxon>
        <taxon>environmental samples</taxon>
    </lineage>
</organism>
<evidence type="ECO:0000256" key="7">
    <source>
        <dbReference type="RuleBase" id="RU003879"/>
    </source>
</evidence>
<gene>
    <name evidence="9" type="ORF">HELGO_WM14806</name>
</gene>
<dbReference type="Pfam" id="PF02472">
    <property type="entry name" value="ExbD"/>
    <property type="match status" value="1"/>
</dbReference>
<dbReference type="GO" id="GO:0022857">
    <property type="term" value="F:transmembrane transporter activity"/>
    <property type="evidence" value="ECO:0007669"/>
    <property type="project" value="InterPro"/>
</dbReference>
<keyword evidence="7" id="KW-0813">Transport</keyword>
<dbReference type="GO" id="GO:0015031">
    <property type="term" value="P:protein transport"/>
    <property type="evidence" value="ECO:0007669"/>
    <property type="project" value="UniProtKB-KW"/>
</dbReference>
<sequence length="124" mass="14424">MKKFDQINIIPFVDVLLVLIAIILTTMTLIQKEVLPINTPTSKEFSNTIVKDSITISISKDEKIYIDSKVSTMSELKQYFSDINKSKDIYLNCDKESMFEDFFEVLEVLKNKKFENIFIVVKKD</sequence>
<feature type="transmembrane region" description="Helical" evidence="8">
    <location>
        <begin position="12"/>
        <end position="30"/>
    </location>
</feature>
<dbReference type="InterPro" id="IPR003400">
    <property type="entry name" value="ExbD"/>
</dbReference>
<dbReference type="Gene3D" id="3.30.420.270">
    <property type="match status" value="1"/>
</dbReference>
<dbReference type="GO" id="GO:0005886">
    <property type="term" value="C:plasma membrane"/>
    <property type="evidence" value="ECO:0007669"/>
    <property type="project" value="UniProtKB-SubCell"/>
</dbReference>
<dbReference type="PANTHER" id="PTHR30558:SF7">
    <property type="entry name" value="TOL-PAL SYSTEM PROTEIN TOLR"/>
    <property type="match status" value="1"/>
</dbReference>
<reference evidence="9" key="1">
    <citation type="submission" date="2020-01" db="EMBL/GenBank/DDBJ databases">
        <authorList>
            <person name="Meier V. D."/>
            <person name="Meier V D."/>
        </authorList>
    </citation>
    <scope>NUCLEOTIDE SEQUENCE</scope>
    <source>
        <strain evidence="9">HLG_WM_MAG_12</strain>
    </source>
</reference>
<keyword evidence="3" id="KW-1003">Cell membrane</keyword>
<name>A0A6S6SG92_9BACT</name>
<evidence type="ECO:0000256" key="5">
    <source>
        <dbReference type="ARBA" id="ARBA00022989"/>
    </source>
</evidence>
<evidence type="ECO:0000256" key="3">
    <source>
        <dbReference type="ARBA" id="ARBA00022475"/>
    </source>
</evidence>
<evidence type="ECO:0000313" key="9">
    <source>
        <dbReference type="EMBL" id="CAA6807424.1"/>
    </source>
</evidence>
<keyword evidence="6 8" id="KW-0472">Membrane</keyword>
<dbReference type="EMBL" id="CACVAW010000026">
    <property type="protein sequence ID" value="CAA6807424.1"/>
    <property type="molecule type" value="Genomic_DNA"/>
</dbReference>
<comment type="similarity">
    <text evidence="2 7">Belongs to the ExbD/TolR family.</text>
</comment>
<evidence type="ECO:0000256" key="1">
    <source>
        <dbReference type="ARBA" id="ARBA00004162"/>
    </source>
</evidence>
<proteinExistence type="inferred from homology"/>
<evidence type="ECO:0000256" key="2">
    <source>
        <dbReference type="ARBA" id="ARBA00005811"/>
    </source>
</evidence>
<keyword evidence="7" id="KW-0653">Protein transport</keyword>
<dbReference type="PANTHER" id="PTHR30558">
    <property type="entry name" value="EXBD MEMBRANE COMPONENT OF PMF-DRIVEN MACROMOLECULE IMPORT SYSTEM"/>
    <property type="match status" value="1"/>
</dbReference>
<dbReference type="AlphaFoldDB" id="A0A6S6SG92"/>
<comment type="subcellular location">
    <subcellularLocation>
        <location evidence="1">Cell membrane</location>
        <topology evidence="1">Single-pass membrane protein</topology>
    </subcellularLocation>
    <subcellularLocation>
        <location evidence="7">Cell membrane</location>
        <topology evidence="7">Single-pass type II membrane protein</topology>
    </subcellularLocation>
</comment>
<evidence type="ECO:0000256" key="8">
    <source>
        <dbReference type="SAM" id="Phobius"/>
    </source>
</evidence>
<accession>A0A6S6SG92</accession>
<keyword evidence="4 7" id="KW-0812">Transmembrane</keyword>
<evidence type="ECO:0000256" key="4">
    <source>
        <dbReference type="ARBA" id="ARBA00022692"/>
    </source>
</evidence>
<evidence type="ECO:0000256" key="6">
    <source>
        <dbReference type="ARBA" id="ARBA00023136"/>
    </source>
</evidence>